<accession>A0ABR2X343</accession>
<dbReference type="EMBL" id="JASJQH010000030">
    <property type="protein sequence ID" value="KAK9768179.1"/>
    <property type="molecule type" value="Genomic_DNA"/>
</dbReference>
<feature type="compositionally biased region" description="Polar residues" evidence="1">
    <location>
        <begin position="447"/>
        <end position="463"/>
    </location>
</feature>
<dbReference type="Proteomes" id="UP001479436">
    <property type="component" value="Unassembled WGS sequence"/>
</dbReference>
<protein>
    <submittedName>
        <fullName evidence="2">Uncharacterized protein</fullName>
    </submittedName>
</protein>
<gene>
    <name evidence="2" type="ORF">K7432_001375</name>
</gene>
<sequence>MSYSGRGVPDCTLAQNMETIPLHMSRLQLTLEAQSGVNRENCRLAKNLRTLSNPQLSRVANTPVYVDPISRTTGTRSSKQDGLPPKPLKSSLKTSSRNKTAEQGANRVIRTKAFESPNSSLESISERSEPGELSETSGNIGIPSIVLPGRNEDPSLTVFSQKNRDMESPKLSAQFYLNTQPSSDDEDNIPLAALTRKEPMNRPGETVNFKAKNYGQVPLGKNKERTRSVSFSAYNEFIPNEVELYSDDDTSSVHSRRRTYSYDNLRDISSDREHSHYNAPHVQSYMMPTNFSRREASPHPSLMMPVHMPGERQVRSYGHRSPKYHESQHGLQYNSTQPFATHYTTASYEQLVDTMPQVSHRYGFDSNRESRSSTPLANYPQHQNDRYIETYGDFGNSRGPGTSVYSSLSRTSSMRSASTSSLPATMYSYGAYGNQHNSGPVPHRSSRGLTEVQTRSPSMSRIPSSHHRMPSAISTDSVRSSSKPRVRSSR</sequence>
<evidence type="ECO:0000313" key="3">
    <source>
        <dbReference type="Proteomes" id="UP001479436"/>
    </source>
</evidence>
<proteinExistence type="predicted"/>
<evidence type="ECO:0000256" key="1">
    <source>
        <dbReference type="SAM" id="MobiDB-lite"/>
    </source>
</evidence>
<feature type="region of interest" description="Disordered" evidence="1">
    <location>
        <begin position="62"/>
        <end position="148"/>
    </location>
</feature>
<feature type="region of interest" description="Disordered" evidence="1">
    <location>
        <begin position="433"/>
        <end position="490"/>
    </location>
</feature>
<reference evidence="2 3" key="1">
    <citation type="submission" date="2023-04" db="EMBL/GenBank/DDBJ databases">
        <title>Genome of Basidiobolus ranarum AG-B5.</title>
        <authorList>
            <person name="Stajich J.E."/>
            <person name="Carter-House D."/>
            <person name="Gryganskyi A."/>
        </authorList>
    </citation>
    <scope>NUCLEOTIDE SEQUENCE [LARGE SCALE GENOMIC DNA]</scope>
    <source>
        <strain evidence="2 3">AG-B5</strain>
    </source>
</reference>
<evidence type="ECO:0000313" key="2">
    <source>
        <dbReference type="EMBL" id="KAK9768179.1"/>
    </source>
</evidence>
<name>A0ABR2X343_9FUNG</name>
<organism evidence="2 3">
    <name type="scientific">Basidiobolus ranarum</name>
    <dbReference type="NCBI Taxonomy" id="34480"/>
    <lineage>
        <taxon>Eukaryota</taxon>
        <taxon>Fungi</taxon>
        <taxon>Fungi incertae sedis</taxon>
        <taxon>Zoopagomycota</taxon>
        <taxon>Entomophthoromycotina</taxon>
        <taxon>Basidiobolomycetes</taxon>
        <taxon>Basidiobolales</taxon>
        <taxon>Basidiobolaceae</taxon>
        <taxon>Basidiobolus</taxon>
    </lineage>
</organism>
<keyword evidence="3" id="KW-1185">Reference proteome</keyword>
<comment type="caution">
    <text evidence="2">The sequence shown here is derived from an EMBL/GenBank/DDBJ whole genome shotgun (WGS) entry which is preliminary data.</text>
</comment>